<keyword evidence="5" id="KW-0418">Kinase</keyword>
<dbReference type="PRINTS" id="PR00344">
    <property type="entry name" value="BCTRLSENSOR"/>
</dbReference>
<proteinExistence type="predicted"/>
<keyword evidence="13" id="KW-1185">Reference proteome</keyword>
<evidence type="ECO:0000256" key="5">
    <source>
        <dbReference type="ARBA" id="ARBA00022777"/>
    </source>
</evidence>
<keyword evidence="6" id="KW-0472">Membrane</keyword>
<organism evidence="12 13">
    <name type="scientific">Desulfuromonas versatilis</name>
    <dbReference type="NCBI Taxonomy" id="2802975"/>
    <lineage>
        <taxon>Bacteria</taxon>
        <taxon>Pseudomonadati</taxon>
        <taxon>Thermodesulfobacteriota</taxon>
        <taxon>Desulfuromonadia</taxon>
        <taxon>Desulfuromonadales</taxon>
        <taxon>Desulfuromonadaceae</taxon>
        <taxon>Desulfuromonas</taxon>
    </lineage>
</organism>
<dbReference type="RefSeq" id="WP_221250805.1">
    <property type="nucleotide sequence ID" value="NZ_AP024355.1"/>
</dbReference>
<dbReference type="Pfam" id="PF02518">
    <property type="entry name" value="HATPase_c"/>
    <property type="match status" value="1"/>
</dbReference>
<evidence type="ECO:0000313" key="13">
    <source>
        <dbReference type="Proteomes" id="UP001319827"/>
    </source>
</evidence>
<dbReference type="Gene3D" id="3.30.450.20">
    <property type="entry name" value="PAS domain"/>
    <property type="match status" value="1"/>
</dbReference>
<comment type="catalytic activity">
    <reaction evidence="1">
        <text>ATP + protein L-histidine = ADP + protein N-phospho-L-histidine.</text>
        <dbReference type="EC" id="2.7.13.3"/>
    </reaction>
</comment>
<protein>
    <recommendedName>
        <fullName evidence="2">histidine kinase</fullName>
        <ecNumber evidence="2">2.7.13.3</ecNumber>
    </recommendedName>
</protein>
<dbReference type="InterPro" id="IPR036890">
    <property type="entry name" value="HATPase_C_sf"/>
</dbReference>
<dbReference type="CDD" id="cd00082">
    <property type="entry name" value="HisKA"/>
    <property type="match status" value="1"/>
</dbReference>
<dbReference type="NCBIfam" id="TIGR00229">
    <property type="entry name" value="sensory_box"/>
    <property type="match status" value="1"/>
</dbReference>
<dbReference type="InterPro" id="IPR035965">
    <property type="entry name" value="PAS-like_dom_sf"/>
</dbReference>
<name>A0ABM8HRX0_9BACT</name>
<feature type="coiled-coil region" evidence="7">
    <location>
        <begin position="141"/>
        <end position="175"/>
    </location>
</feature>
<dbReference type="SUPFAM" id="SSF47384">
    <property type="entry name" value="Homodimeric domain of signal transducing histidine kinase"/>
    <property type="match status" value="1"/>
</dbReference>
<dbReference type="Pfam" id="PF00989">
    <property type="entry name" value="PAS"/>
    <property type="match status" value="1"/>
</dbReference>
<dbReference type="PANTHER" id="PTHR42878:SF15">
    <property type="entry name" value="BACTERIOPHYTOCHROME"/>
    <property type="match status" value="1"/>
</dbReference>
<dbReference type="EMBL" id="AP024355">
    <property type="protein sequence ID" value="BCR03326.1"/>
    <property type="molecule type" value="Genomic_DNA"/>
</dbReference>
<dbReference type="SMART" id="SM00387">
    <property type="entry name" value="HATPase_c"/>
    <property type="match status" value="1"/>
</dbReference>
<dbReference type="Gene3D" id="3.30.565.10">
    <property type="entry name" value="Histidine kinase-like ATPase, C-terminal domain"/>
    <property type="match status" value="1"/>
</dbReference>
<keyword evidence="7" id="KW-0175">Coiled coil</keyword>
<evidence type="ECO:0000259" key="9">
    <source>
        <dbReference type="PROSITE" id="PS50109"/>
    </source>
</evidence>
<dbReference type="InterPro" id="IPR004358">
    <property type="entry name" value="Sig_transdc_His_kin-like_C"/>
</dbReference>
<evidence type="ECO:0000256" key="2">
    <source>
        <dbReference type="ARBA" id="ARBA00012438"/>
    </source>
</evidence>
<keyword evidence="4" id="KW-0808">Transferase</keyword>
<dbReference type="SUPFAM" id="SSF55785">
    <property type="entry name" value="PYP-like sensor domain (PAS domain)"/>
    <property type="match status" value="1"/>
</dbReference>
<evidence type="ECO:0000313" key="12">
    <source>
        <dbReference type="EMBL" id="BCR03326.1"/>
    </source>
</evidence>
<dbReference type="SMART" id="SM00388">
    <property type="entry name" value="HisKA"/>
    <property type="match status" value="1"/>
</dbReference>
<evidence type="ECO:0000256" key="1">
    <source>
        <dbReference type="ARBA" id="ARBA00000085"/>
    </source>
</evidence>
<dbReference type="InterPro" id="IPR000700">
    <property type="entry name" value="PAS-assoc_C"/>
</dbReference>
<dbReference type="InterPro" id="IPR003661">
    <property type="entry name" value="HisK_dim/P_dom"/>
</dbReference>
<reference evidence="12 13" key="1">
    <citation type="journal article" date="2016" name="C (Basel)">
        <title>Selective Growth of and Electricity Production by Marine Exoelectrogenic Bacteria in Self-Aggregated Hydrogel of Microbially Reduced Graphene Oxide.</title>
        <authorList>
            <person name="Yoshida N."/>
            <person name="Goto Y."/>
            <person name="Miyata Y."/>
        </authorList>
    </citation>
    <scope>NUCLEOTIDE SEQUENCE [LARGE SCALE GENOMIC DNA]</scope>
    <source>
        <strain evidence="12 13">NIT-T3</strain>
    </source>
</reference>
<dbReference type="InterPro" id="IPR000014">
    <property type="entry name" value="PAS"/>
</dbReference>
<dbReference type="CDD" id="cd00130">
    <property type="entry name" value="PAS"/>
    <property type="match status" value="1"/>
</dbReference>
<gene>
    <name evidence="12" type="ORF">DESUT3_03950</name>
</gene>
<dbReference type="InterPro" id="IPR050351">
    <property type="entry name" value="BphY/WalK/GraS-like"/>
</dbReference>
<evidence type="ECO:0000256" key="4">
    <source>
        <dbReference type="ARBA" id="ARBA00022679"/>
    </source>
</evidence>
<reference evidence="12 13" key="2">
    <citation type="journal article" date="2021" name="Int. J. Syst. Evol. Microbiol.">
        <title>Isolation and Polyphasic Characterization of Desulfuromonas versatilis sp. Nov., an Electrogenic Bacteria Capable of Versatile Metabolism Isolated from a Graphene Oxide-Reducing Enrichment Culture.</title>
        <authorList>
            <person name="Xie L."/>
            <person name="Yoshida N."/>
            <person name="Ishii S."/>
            <person name="Meng L."/>
        </authorList>
    </citation>
    <scope>NUCLEOTIDE SEQUENCE [LARGE SCALE GENOMIC DNA]</scope>
    <source>
        <strain evidence="12 13">NIT-T3</strain>
    </source>
</reference>
<feature type="region of interest" description="Disordered" evidence="8">
    <location>
        <begin position="1"/>
        <end position="21"/>
    </location>
</feature>
<feature type="compositionally biased region" description="Basic and acidic residues" evidence="8">
    <location>
        <begin position="1"/>
        <end position="17"/>
    </location>
</feature>
<dbReference type="InterPro" id="IPR003594">
    <property type="entry name" value="HATPase_dom"/>
</dbReference>
<sequence>MNRVEKHDAAEPGRPADKPSGLELQNEKYLRAIMDNVVDGIIIIDTSATVLRVNPAAERIFGYAAAEILGRNVNTLMPEPYHSGHNQYLRNYLETGVAKIIGIGREVFGKRKDGTVFPIYLAVSKVEVEGRIFFCGIIQDITERKRREEEIRQLNAELEQRVKKRTQELELINQELEAFTYSVSHDLRTPLRSIDGFSQAVLEDYADKLDAEGANYLQRLRAASQQMGRLIDDLLRLSRMTRARLVHERVDLSALAHSVSAELREREPRRQVELVIDPGLEGYGDTQLLRIVLENLLGNAWKYTSRHPRARIHFGRKEAGEEPAYFVRDDGAGFDMAYADKLFGAFQRLHSKSEFEGTGIGLATVQRIIHRHGGRVWAEGQVEQGATVYFTLGGPPAEPAAQRGAYGEENDPAG</sequence>
<dbReference type="Gene3D" id="1.10.287.130">
    <property type="match status" value="1"/>
</dbReference>
<accession>A0ABM8HRX0</accession>
<feature type="domain" description="PAC" evidence="11">
    <location>
        <begin position="103"/>
        <end position="153"/>
    </location>
</feature>
<dbReference type="InterPro" id="IPR005467">
    <property type="entry name" value="His_kinase_dom"/>
</dbReference>
<dbReference type="Proteomes" id="UP001319827">
    <property type="component" value="Chromosome"/>
</dbReference>
<dbReference type="InterPro" id="IPR013767">
    <property type="entry name" value="PAS_fold"/>
</dbReference>
<evidence type="ECO:0000259" key="11">
    <source>
        <dbReference type="PROSITE" id="PS50113"/>
    </source>
</evidence>
<evidence type="ECO:0000256" key="6">
    <source>
        <dbReference type="ARBA" id="ARBA00023136"/>
    </source>
</evidence>
<evidence type="ECO:0000256" key="3">
    <source>
        <dbReference type="ARBA" id="ARBA00022553"/>
    </source>
</evidence>
<dbReference type="SUPFAM" id="SSF55874">
    <property type="entry name" value="ATPase domain of HSP90 chaperone/DNA topoisomerase II/histidine kinase"/>
    <property type="match status" value="1"/>
</dbReference>
<feature type="domain" description="PAS" evidence="10">
    <location>
        <begin position="26"/>
        <end position="96"/>
    </location>
</feature>
<evidence type="ECO:0000256" key="7">
    <source>
        <dbReference type="SAM" id="Coils"/>
    </source>
</evidence>
<dbReference type="SMART" id="SM00091">
    <property type="entry name" value="PAS"/>
    <property type="match status" value="1"/>
</dbReference>
<keyword evidence="3" id="KW-0597">Phosphoprotein</keyword>
<evidence type="ECO:0000259" key="10">
    <source>
        <dbReference type="PROSITE" id="PS50112"/>
    </source>
</evidence>
<dbReference type="Pfam" id="PF00512">
    <property type="entry name" value="HisKA"/>
    <property type="match status" value="1"/>
</dbReference>
<dbReference type="PROSITE" id="PS50112">
    <property type="entry name" value="PAS"/>
    <property type="match status" value="1"/>
</dbReference>
<dbReference type="EC" id="2.7.13.3" evidence="2"/>
<dbReference type="PROSITE" id="PS50113">
    <property type="entry name" value="PAC"/>
    <property type="match status" value="1"/>
</dbReference>
<dbReference type="PROSITE" id="PS50109">
    <property type="entry name" value="HIS_KIN"/>
    <property type="match status" value="1"/>
</dbReference>
<dbReference type="InterPro" id="IPR036097">
    <property type="entry name" value="HisK_dim/P_sf"/>
</dbReference>
<feature type="domain" description="Histidine kinase" evidence="9">
    <location>
        <begin position="182"/>
        <end position="396"/>
    </location>
</feature>
<dbReference type="PANTHER" id="PTHR42878">
    <property type="entry name" value="TWO-COMPONENT HISTIDINE KINASE"/>
    <property type="match status" value="1"/>
</dbReference>
<evidence type="ECO:0000256" key="8">
    <source>
        <dbReference type="SAM" id="MobiDB-lite"/>
    </source>
</evidence>